<dbReference type="CDD" id="cd15482">
    <property type="entry name" value="Sialidase_non-viral"/>
    <property type="match status" value="1"/>
</dbReference>
<protein>
    <submittedName>
        <fullName evidence="4">Por secretion system C-terminal sorting domain-containing protein</fullName>
    </submittedName>
</protein>
<evidence type="ECO:0000259" key="3">
    <source>
        <dbReference type="Pfam" id="PF25852"/>
    </source>
</evidence>
<name>A0A1I0DFJ1_9BACT</name>
<feature type="signal peptide" evidence="1">
    <location>
        <begin position="1"/>
        <end position="20"/>
    </location>
</feature>
<accession>A0A1I0DFJ1</accession>
<reference evidence="5" key="1">
    <citation type="submission" date="2016-10" db="EMBL/GenBank/DDBJ databases">
        <authorList>
            <person name="Varghese N."/>
            <person name="Submissions S."/>
        </authorList>
    </citation>
    <scope>NUCLEOTIDE SEQUENCE [LARGE SCALE GENOMIC DNA]</scope>
    <source>
        <strain evidence="5">DSM 15310</strain>
    </source>
</reference>
<dbReference type="InterPro" id="IPR058667">
    <property type="entry name" value="DUF6242_C"/>
</dbReference>
<proteinExistence type="predicted"/>
<dbReference type="InterPro" id="IPR015943">
    <property type="entry name" value="WD40/YVTN_repeat-like_dom_sf"/>
</dbReference>
<sequence>MKIVVQLVAGLLLTSATAQAQWVAQPFNFAQPLAAAVYTDAVDTNTAWAMSSALLAPNSANVRTNQVALTLDGGKTWTVRNVTGVASTETLTSISAISASTAWVSTFRTASGGGRVLKTTDGGVTWVVQSTAVMFSEADSYPNTVHFFDATNGMVMGDVDGRNGGGLEIYYTSDGGTTWTRSAKVPTGSTDEYGTYYPPAAVGNSIWFPNNEGDIFRSKDRGVTWQVTKQVGNTDNPVGSIAFRDELNGLAVVPSADDAQHQLFSSADGGATWTQLAYTGPLHGFGLVRVPGNGNYLSVGLDLGNSDQGSSYSQDNGKTWIKIESEIDHLFVDAASPTAVWSGNITATGTGANKLASTVLGARGATLVLGASLSPNPSTNGQFRVQWPTSAHTGAATLTVFDALGRQVQRRALDASRGAEILLDLSAEKAGIYQVKLESRNGVSQLRAQVQ</sequence>
<keyword evidence="1" id="KW-0732">Signal</keyword>
<keyword evidence="5" id="KW-1185">Reference proteome</keyword>
<dbReference type="RefSeq" id="WP_092769753.1">
    <property type="nucleotide sequence ID" value="NZ_FOHS01000002.1"/>
</dbReference>
<dbReference type="Gene3D" id="2.130.10.10">
    <property type="entry name" value="YVTN repeat-like/Quinoprotein amine dehydrogenase"/>
    <property type="match status" value="2"/>
</dbReference>
<dbReference type="InterPro" id="IPR050310">
    <property type="entry name" value="VPS10-sortilin"/>
</dbReference>
<dbReference type="SUPFAM" id="SSF110296">
    <property type="entry name" value="Oligoxyloglucan reducing end-specific cellobiohydrolase"/>
    <property type="match status" value="1"/>
</dbReference>
<gene>
    <name evidence="4" type="ORF">SAMN04487998_1356</name>
</gene>
<dbReference type="InterPro" id="IPR026444">
    <property type="entry name" value="Secre_tail"/>
</dbReference>
<evidence type="ECO:0000259" key="2">
    <source>
        <dbReference type="Pfam" id="PF18962"/>
    </source>
</evidence>
<dbReference type="AlphaFoldDB" id="A0A1I0DFJ1"/>
<evidence type="ECO:0000313" key="4">
    <source>
        <dbReference type="EMBL" id="SET30346.1"/>
    </source>
</evidence>
<organism evidence="4 5">
    <name type="scientific">Hymenobacter actinosclerus</name>
    <dbReference type="NCBI Taxonomy" id="82805"/>
    <lineage>
        <taxon>Bacteria</taxon>
        <taxon>Pseudomonadati</taxon>
        <taxon>Bacteroidota</taxon>
        <taxon>Cytophagia</taxon>
        <taxon>Cytophagales</taxon>
        <taxon>Hymenobacteraceae</taxon>
        <taxon>Hymenobacter</taxon>
    </lineage>
</organism>
<dbReference type="NCBIfam" id="TIGR04183">
    <property type="entry name" value="Por_Secre_tail"/>
    <property type="match status" value="1"/>
</dbReference>
<dbReference type="Pfam" id="PF25852">
    <property type="entry name" value="DUF6242_C"/>
    <property type="match status" value="1"/>
</dbReference>
<dbReference type="PANTHER" id="PTHR12106:SF27">
    <property type="entry name" value="SORTILIN-RELATED RECEPTOR"/>
    <property type="match status" value="1"/>
</dbReference>
<dbReference type="STRING" id="82805.SAMN04487998_1356"/>
<feature type="domain" description="DUF6242" evidence="3">
    <location>
        <begin position="162"/>
        <end position="349"/>
    </location>
</feature>
<dbReference type="EMBL" id="FOHS01000002">
    <property type="protein sequence ID" value="SET30346.1"/>
    <property type="molecule type" value="Genomic_DNA"/>
</dbReference>
<dbReference type="Pfam" id="PF18962">
    <property type="entry name" value="Por_Secre_tail"/>
    <property type="match status" value="1"/>
</dbReference>
<dbReference type="PANTHER" id="PTHR12106">
    <property type="entry name" value="SORTILIN RELATED"/>
    <property type="match status" value="1"/>
</dbReference>
<dbReference type="Proteomes" id="UP000198697">
    <property type="component" value="Unassembled WGS sequence"/>
</dbReference>
<evidence type="ECO:0000313" key="5">
    <source>
        <dbReference type="Proteomes" id="UP000198697"/>
    </source>
</evidence>
<dbReference type="OrthoDB" id="610388at2"/>
<evidence type="ECO:0000256" key="1">
    <source>
        <dbReference type="SAM" id="SignalP"/>
    </source>
</evidence>
<feature type="chain" id="PRO_5011565871" evidence="1">
    <location>
        <begin position="21"/>
        <end position="451"/>
    </location>
</feature>
<feature type="domain" description="Secretion system C-terminal sorting" evidence="2">
    <location>
        <begin position="375"/>
        <end position="443"/>
    </location>
</feature>